<keyword evidence="11" id="KW-0732">Signal</keyword>
<dbReference type="InterPro" id="IPR005599">
    <property type="entry name" value="GPI_mannosylTrfase"/>
</dbReference>
<dbReference type="GO" id="GO:0006506">
    <property type="term" value="P:GPI anchor biosynthetic process"/>
    <property type="evidence" value="ECO:0007669"/>
    <property type="project" value="TreeGrafter"/>
</dbReference>
<evidence type="ECO:0000256" key="3">
    <source>
        <dbReference type="ARBA" id="ARBA00022676"/>
    </source>
</evidence>
<dbReference type="EC" id="2.4.1.-" evidence="10"/>
<comment type="subcellular location">
    <subcellularLocation>
        <location evidence="1 10">Endoplasmic reticulum membrane</location>
        <topology evidence="1 10">Multi-pass membrane protein</topology>
    </subcellularLocation>
</comment>
<dbReference type="InParanoid" id="A0A067Q480"/>
<evidence type="ECO:0000256" key="7">
    <source>
        <dbReference type="ARBA" id="ARBA00022989"/>
    </source>
</evidence>
<dbReference type="STRING" id="933084.A0A067Q480"/>
<dbReference type="Pfam" id="PF03901">
    <property type="entry name" value="Glyco_transf_22"/>
    <property type="match status" value="1"/>
</dbReference>
<feature type="chain" id="PRO_5001643724" description="Mannosyltransferase" evidence="11">
    <location>
        <begin position="17"/>
        <end position="534"/>
    </location>
</feature>
<feature type="transmembrane region" description="Helical" evidence="10">
    <location>
        <begin position="260"/>
        <end position="279"/>
    </location>
</feature>
<dbReference type="HOGENOM" id="CLU_012353_0_1_1"/>
<comment type="function">
    <text evidence="9">Mannosyltransferase involved in glycosylphosphatidylinositol-anchor biosynthesis. Transfers the third mannose to Man2-GlcN-acyl-PI during GPI precursor assembly.</text>
</comment>
<keyword evidence="5 10" id="KW-0812">Transmembrane</keyword>
<feature type="transmembrane region" description="Helical" evidence="10">
    <location>
        <begin position="285"/>
        <end position="304"/>
    </location>
</feature>
<organism evidence="12 13">
    <name type="scientific">Jaapia argillacea MUCL 33604</name>
    <dbReference type="NCBI Taxonomy" id="933084"/>
    <lineage>
        <taxon>Eukaryota</taxon>
        <taxon>Fungi</taxon>
        <taxon>Dikarya</taxon>
        <taxon>Basidiomycota</taxon>
        <taxon>Agaricomycotina</taxon>
        <taxon>Agaricomycetes</taxon>
        <taxon>Agaricomycetidae</taxon>
        <taxon>Jaapiales</taxon>
        <taxon>Jaapiaceae</taxon>
        <taxon>Jaapia</taxon>
    </lineage>
</organism>
<evidence type="ECO:0000313" key="13">
    <source>
        <dbReference type="Proteomes" id="UP000027265"/>
    </source>
</evidence>
<keyword evidence="8 10" id="KW-0472">Membrane</keyword>
<dbReference type="GO" id="GO:0000026">
    <property type="term" value="F:alpha-1,2-mannosyltransferase activity"/>
    <property type="evidence" value="ECO:0007669"/>
    <property type="project" value="TreeGrafter"/>
</dbReference>
<keyword evidence="4 12" id="KW-0808">Transferase</keyword>
<sequence length="534" mass="60227">MQTVTLFALCLRVLIALLTRTFFSADAYFQSLEVAHRAVYGFGHLTWEWRTARPIRNILYPALNIPVYWLLKILKLDHTSLLISGPKVLHGILAAGTDIWLPDLTRKVLGERYVQNAVFLSFTSFFHALSLSRSNSNSLETTLTTIALSYYPWDSAIAGVRKCLALAALTCVMRPTNAVLWVYAMGALLWHLRRRVRDLLSVIVDAATVGLTTVMLIFLLDSAYYGQPTFTPLNFFLTNLSSVSLFYGTSPWHYYLSQGFPLLCTTCLPFVLHGAWLVLGPSGTPPSRLMLGLIVWTVGIYSLAGHKEWRFLHPLLPLLHILASKSLTDAFAPAPSDSTRSPIRLPRIRTPYLGFLLLTVPASIYVAMFHARAPISVMYYLRDIPAIELDTVGFLMPCHSTPWQAYLHQVELADNGRLWALGCEPPLHKQNISEYQSQADIFYNSPVAYLKERFPAEVDVTFPPSPFPSCVPGEAPDDRWRHEWPRYLVMFGALLDEEGVREAIEGKGYAEVWIGTDGWEGDARRRGGVRVWKY</sequence>
<gene>
    <name evidence="12" type="ORF">JAAARDRAFT_709247</name>
</gene>
<reference evidence="13" key="1">
    <citation type="journal article" date="2014" name="Proc. Natl. Acad. Sci. U.S.A.">
        <title>Extensive sampling of basidiomycete genomes demonstrates inadequacy of the white-rot/brown-rot paradigm for wood decay fungi.</title>
        <authorList>
            <person name="Riley R."/>
            <person name="Salamov A.A."/>
            <person name="Brown D.W."/>
            <person name="Nagy L.G."/>
            <person name="Floudas D."/>
            <person name="Held B.W."/>
            <person name="Levasseur A."/>
            <person name="Lombard V."/>
            <person name="Morin E."/>
            <person name="Otillar R."/>
            <person name="Lindquist E.A."/>
            <person name="Sun H."/>
            <person name="LaButti K.M."/>
            <person name="Schmutz J."/>
            <person name="Jabbour D."/>
            <person name="Luo H."/>
            <person name="Baker S.E."/>
            <person name="Pisabarro A.G."/>
            <person name="Walton J.D."/>
            <person name="Blanchette R.A."/>
            <person name="Henrissat B."/>
            <person name="Martin F."/>
            <person name="Cullen D."/>
            <person name="Hibbett D.S."/>
            <person name="Grigoriev I.V."/>
        </authorList>
    </citation>
    <scope>NUCLEOTIDE SEQUENCE [LARGE SCALE GENOMIC DNA]</scope>
    <source>
        <strain evidence="13">MUCL 33604</strain>
    </source>
</reference>
<proteinExistence type="inferred from homology"/>
<dbReference type="EMBL" id="KL197713">
    <property type="protein sequence ID" value="KDQ60920.1"/>
    <property type="molecule type" value="Genomic_DNA"/>
</dbReference>
<evidence type="ECO:0000256" key="2">
    <source>
        <dbReference type="ARBA" id="ARBA00006065"/>
    </source>
</evidence>
<feature type="transmembrane region" description="Helical" evidence="10">
    <location>
        <begin position="352"/>
        <end position="371"/>
    </location>
</feature>
<dbReference type="Proteomes" id="UP000027265">
    <property type="component" value="Unassembled WGS sequence"/>
</dbReference>
<dbReference type="FunCoup" id="A0A067Q480">
    <property type="interactions" value="545"/>
</dbReference>
<comment type="similarity">
    <text evidence="2">Belongs to the glycosyltransferase 22 family. PIGB subfamily.</text>
</comment>
<keyword evidence="6 10" id="KW-0256">Endoplasmic reticulum</keyword>
<accession>A0A067Q480</accession>
<dbReference type="OrthoDB" id="416834at2759"/>
<protein>
    <recommendedName>
        <fullName evidence="10">Mannosyltransferase</fullName>
        <ecNumber evidence="10">2.4.1.-</ecNumber>
    </recommendedName>
</protein>
<evidence type="ECO:0000256" key="5">
    <source>
        <dbReference type="ARBA" id="ARBA00022692"/>
    </source>
</evidence>
<evidence type="ECO:0000256" key="8">
    <source>
        <dbReference type="ARBA" id="ARBA00023136"/>
    </source>
</evidence>
<feature type="transmembrane region" description="Helical" evidence="10">
    <location>
        <begin position="232"/>
        <end position="248"/>
    </location>
</feature>
<feature type="signal peptide" evidence="11">
    <location>
        <begin position="1"/>
        <end position="16"/>
    </location>
</feature>
<evidence type="ECO:0000256" key="9">
    <source>
        <dbReference type="ARBA" id="ARBA00024708"/>
    </source>
</evidence>
<keyword evidence="7 10" id="KW-1133">Transmembrane helix</keyword>
<evidence type="ECO:0000256" key="6">
    <source>
        <dbReference type="ARBA" id="ARBA00022824"/>
    </source>
</evidence>
<evidence type="ECO:0000256" key="1">
    <source>
        <dbReference type="ARBA" id="ARBA00004477"/>
    </source>
</evidence>
<evidence type="ECO:0000256" key="11">
    <source>
        <dbReference type="SAM" id="SignalP"/>
    </source>
</evidence>
<feature type="transmembrane region" description="Helical" evidence="10">
    <location>
        <begin position="199"/>
        <end position="220"/>
    </location>
</feature>
<dbReference type="PANTHER" id="PTHR22760:SF4">
    <property type="entry name" value="GPI MANNOSYLTRANSFERASE 3"/>
    <property type="match status" value="1"/>
</dbReference>
<keyword evidence="13" id="KW-1185">Reference proteome</keyword>
<dbReference type="AlphaFoldDB" id="A0A067Q480"/>
<keyword evidence="3 10" id="KW-0328">Glycosyltransferase</keyword>
<dbReference type="PANTHER" id="PTHR22760">
    <property type="entry name" value="GLYCOSYLTRANSFERASE"/>
    <property type="match status" value="1"/>
</dbReference>
<dbReference type="GO" id="GO:0005789">
    <property type="term" value="C:endoplasmic reticulum membrane"/>
    <property type="evidence" value="ECO:0007669"/>
    <property type="project" value="UniProtKB-SubCell"/>
</dbReference>
<evidence type="ECO:0000256" key="4">
    <source>
        <dbReference type="ARBA" id="ARBA00022679"/>
    </source>
</evidence>
<feature type="transmembrane region" description="Helical" evidence="10">
    <location>
        <begin position="172"/>
        <end position="192"/>
    </location>
</feature>
<name>A0A067Q480_9AGAM</name>
<evidence type="ECO:0000313" key="12">
    <source>
        <dbReference type="EMBL" id="KDQ60920.1"/>
    </source>
</evidence>
<evidence type="ECO:0000256" key="10">
    <source>
        <dbReference type="RuleBase" id="RU363075"/>
    </source>
</evidence>